<feature type="region of interest" description="Adenylyl transferase" evidence="7">
    <location>
        <begin position="499"/>
        <end position="1010"/>
    </location>
</feature>
<dbReference type="GO" id="GO:0016874">
    <property type="term" value="F:ligase activity"/>
    <property type="evidence" value="ECO:0007669"/>
    <property type="project" value="UniProtKB-KW"/>
</dbReference>
<evidence type="ECO:0000256" key="6">
    <source>
        <dbReference type="ARBA" id="ARBA00023268"/>
    </source>
</evidence>
<comment type="catalytic activity">
    <reaction evidence="7">
        <text>[glutamine synthetase]-L-tyrosine + ATP = [glutamine synthetase]-O(4)-(5'-adenylyl)-L-tyrosine + diphosphate</text>
        <dbReference type="Rhea" id="RHEA:18589"/>
        <dbReference type="Rhea" id="RHEA-COMP:10660"/>
        <dbReference type="Rhea" id="RHEA-COMP:10661"/>
        <dbReference type="ChEBI" id="CHEBI:30616"/>
        <dbReference type="ChEBI" id="CHEBI:33019"/>
        <dbReference type="ChEBI" id="CHEBI:46858"/>
        <dbReference type="ChEBI" id="CHEBI:83624"/>
        <dbReference type="EC" id="2.7.7.42"/>
    </reaction>
</comment>
<dbReference type="EMBL" id="FOHV01000026">
    <property type="protein sequence ID" value="SET43939.1"/>
    <property type="molecule type" value="Genomic_DNA"/>
</dbReference>
<dbReference type="SUPFAM" id="SSF81301">
    <property type="entry name" value="Nucleotidyltransferase"/>
    <property type="match status" value="2"/>
</dbReference>
<dbReference type="FunFam" id="1.20.120.330:FF:000005">
    <property type="entry name" value="Bifunctional glutamine synthetase adenylyltransferase/adenylyl-removing enzyme"/>
    <property type="match status" value="1"/>
</dbReference>
<feature type="domain" description="Glutamate-ammonia ligase adenylyltransferase repeated" evidence="8">
    <location>
        <begin position="69"/>
        <end position="305"/>
    </location>
</feature>
<dbReference type="InterPro" id="IPR043519">
    <property type="entry name" value="NT_sf"/>
</dbReference>
<evidence type="ECO:0000256" key="3">
    <source>
        <dbReference type="ARBA" id="ARBA00022741"/>
    </source>
</evidence>
<evidence type="ECO:0000259" key="9">
    <source>
        <dbReference type="Pfam" id="PF08335"/>
    </source>
</evidence>
<dbReference type="EC" id="2.7.7.89" evidence="7"/>
<evidence type="ECO:0000256" key="2">
    <source>
        <dbReference type="ARBA" id="ARBA00022695"/>
    </source>
</evidence>
<comment type="catalytic activity">
    <reaction evidence="7">
        <text>[glutamine synthetase]-O(4)-(5'-adenylyl)-L-tyrosine + phosphate = [glutamine synthetase]-L-tyrosine + ADP</text>
        <dbReference type="Rhea" id="RHEA:43716"/>
        <dbReference type="Rhea" id="RHEA-COMP:10660"/>
        <dbReference type="Rhea" id="RHEA-COMP:10661"/>
        <dbReference type="ChEBI" id="CHEBI:43474"/>
        <dbReference type="ChEBI" id="CHEBI:46858"/>
        <dbReference type="ChEBI" id="CHEBI:83624"/>
        <dbReference type="ChEBI" id="CHEBI:456216"/>
        <dbReference type="EC" id="2.7.7.89"/>
    </reaction>
</comment>
<evidence type="ECO:0000256" key="7">
    <source>
        <dbReference type="HAMAP-Rule" id="MF_00802"/>
    </source>
</evidence>
<evidence type="ECO:0000256" key="4">
    <source>
        <dbReference type="ARBA" id="ARBA00022840"/>
    </source>
</evidence>
<keyword evidence="5 7" id="KW-0460">Magnesium</keyword>
<dbReference type="InterPro" id="IPR005190">
    <property type="entry name" value="GlnE_rpt_dom"/>
</dbReference>
<dbReference type="NCBIfam" id="NF008292">
    <property type="entry name" value="PRK11072.1"/>
    <property type="match status" value="1"/>
</dbReference>
<sequence length="1010" mass="117473">MKNLHEHLELSTEVKDIYTFEQRVIEKLLLNQPNLMDFSCDPEFFDVAIISHFARNHLKTSPIKTINHIPDSVNEYRVLLNELTQSCENEMVFMRALRQFRNMMLVLIAKHQIKVTKDNPKNYQCHINEYESNTKEILLMLSNLAEALILHSANWAYSTISNEIGKPTNQSGQIQPFIILAMGKLGGRELNFSSDIDLIFTYPESGETVHESNKELAKRRSTKDNNQFFQKVAQKVIRLLDTVTEDGFVYRVDMRLRPLGDSGPLVISFSALEDYYQEQGRDWERYAMVKARVLGELPVIYQQKLESVLRPFTYRRYIDFSVIDSLRQMKALIDREVRRRENFFDIKLSAGGIREVEFIIQVFQLIHGGRHPNLRSVSILNAISTINTLELLPNDILEQIESHYLYYRRIENIIQSLNDEQTQQLPENSNDQFRLMHLMGFNDWSVFLTDLQSKMHFIREIFDALIGDENNEPQKQISHGINQDTLQFESNEIAKGVLSYESCSDIWIYILQGDSIEAIKEKIVAFALSELSEHYEFDLIETLHAFYQEISNRTIGPKGRDVLNRLIPLILYSVLPQDKATEVLKRILHVLKQIVTRTTYLQLLLENGEALHNLINLCKSSTLITKRLARYPHLLGELLDAKTLYHPLELNDYGSEIRQYLLRTNTEDEEERLNALCQFKQIQQLRIAAADISGHLPTMKVSDHLTKLAEVIVESVVEQAWKSMVFKHGLPSYLNDAEMIESQVQGFYIIAYGKLAGWELGYRSDLDLVFLTDKVLPGQTQGKRSIDNQLFYQRLAQRVLHLLSARTNIGLLYEVDTRLRPQGESGLLVNDFDSFKRYLNEDAWTYELQALVRSRVVYSPTVKHNTFMTIRHDILSKNRDESELRQEIVNMREKMLNNIKNSSDPNGFDIKYDRGGITDIEFIAQYLVLKYATNHELLTVWPDNIRIFESLKLSGLLTQEQEKLLCDIYIDMRNQIHHLSLQDRAAIVDDALFREQRLAVIDFWDDWLAS</sequence>
<dbReference type="GO" id="GO:0005524">
    <property type="term" value="F:ATP binding"/>
    <property type="evidence" value="ECO:0007669"/>
    <property type="project" value="UniProtKB-UniRule"/>
</dbReference>
<evidence type="ECO:0000313" key="11">
    <source>
        <dbReference type="Proteomes" id="UP000242642"/>
    </source>
</evidence>
<dbReference type="PANTHER" id="PTHR30621:SF0">
    <property type="entry name" value="BIFUNCTIONAL GLUTAMINE SYNTHETASE ADENYLYLTRANSFERASE_ADENYLYL-REMOVING ENZYME"/>
    <property type="match status" value="1"/>
</dbReference>
<dbReference type="AlphaFoldDB" id="A0A1I0EFY2"/>
<dbReference type="STRING" id="1123402.SAMN02583745_02362"/>
<dbReference type="GO" id="GO:0000820">
    <property type="term" value="P:regulation of glutamine family amino acid metabolic process"/>
    <property type="evidence" value="ECO:0007669"/>
    <property type="project" value="UniProtKB-UniRule"/>
</dbReference>
<gene>
    <name evidence="7" type="primary">glnE</name>
    <name evidence="10" type="ORF">SAMN02583745_02362</name>
</gene>
<dbReference type="SUPFAM" id="SSF81593">
    <property type="entry name" value="Nucleotidyltransferase substrate binding subunit/domain"/>
    <property type="match status" value="2"/>
</dbReference>
<evidence type="ECO:0000313" key="10">
    <source>
        <dbReference type="EMBL" id="SET43939.1"/>
    </source>
</evidence>
<dbReference type="InterPro" id="IPR013546">
    <property type="entry name" value="PII_UdlTrfase/GS_AdlTrfase"/>
</dbReference>
<dbReference type="Gene3D" id="1.10.4050.10">
    <property type="entry name" value="Glutamine synthase adenylyltransferase GlnE"/>
    <property type="match status" value="1"/>
</dbReference>
<dbReference type="PANTHER" id="PTHR30621">
    <property type="entry name" value="GLUTAMINE SYNTHETASE ADENYLYLTRANSFERASE"/>
    <property type="match status" value="1"/>
</dbReference>
<keyword evidence="6 7" id="KW-0511">Multifunctional enzyme</keyword>
<feature type="region of interest" description="Adenylyl removase" evidence="7">
    <location>
        <begin position="1"/>
        <end position="470"/>
    </location>
</feature>
<evidence type="ECO:0000256" key="1">
    <source>
        <dbReference type="ARBA" id="ARBA00022679"/>
    </source>
</evidence>
<comment type="similarity">
    <text evidence="7">Belongs to the GlnE family.</text>
</comment>
<accession>A0A1I0EFY2</accession>
<reference evidence="11" key="1">
    <citation type="submission" date="2016-10" db="EMBL/GenBank/DDBJ databases">
        <authorList>
            <person name="Varghese N."/>
            <person name="Submissions S."/>
        </authorList>
    </citation>
    <scope>NUCLEOTIDE SEQUENCE [LARGE SCALE GENOMIC DNA]</scope>
    <source>
        <strain evidence="11">DSM 18579</strain>
    </source>
</reference>
<organism evidence="10 11">
    <name type="scientific">Thorsellia anophelis DSM 18579</name>
    <dbReference type="NCBI Taxonomy" id="1123402"/>
    <lineage>
        <taxon>Bacteria</taxon>
        <taxon>Pseudomonadati</taxon>
        <taxon>Pseudomonadota</taxon>
        <taxon>Gammaproteobacteria</taxon>
        <taxon>Enterobacterales</taxon>
        <taxon>Thorselliaceae</taxon>
        <taxon>Thorsellia</taxon>
    </lineage>
</organism>
<name>A0A1I0EFY2_9GAMM</name>
<keyword evidence="4 7" id="KW-0067">ATP-binding</keyword>
<dbReference type="Pfam" id="PF08335">
    <property type="entry name" value="GlnD_UR_UTase"/>
    <property type="match status" value="2"/>
</dbReference>
<feature type="domain" description="Glutamate-ammonia ligase adenylyltransferase repeated" evidence="8">
    <location>
        <begin position="612"/>
        <end position="860"/>
    </location>
</feature>
<dbReference type="GO" id="GO:0047388">
    <property type="term" value="F:[glutamine synthetase]-adenylyl-L-tyrosine phosphorylase activity"/>
    <property type="evidence" value="ECO:0007669"/>
    <property type="project" value="UniProtKB-EC"/>
</dbReference>
<dbReference type="Pfam" id="PF03710">
    <property type="entry name" value="GlnE"/>
    <property type="match status" value="2"/>
</dbReference>
<evidence type="ECO:0000256" key="5">
    <source>
        <dbReference type="ARBA" id="ARBA00022842"/>
    </source>
</evidence>
<dbReference type="OrthoDB" id="9759366at2"/>
<dbReference type="Gene3D" id="1.20.120.330">
    <property type="entry name" value="Nucleotidyltransferases domain 2"/>
    <property type="match status" value="2"/>
</dbReference>
<protein>
    <recommendedName>
        <fullName evidence="7">Bifunctional glutamine synthetase adenylyltransferase/adenylyl-removing enzyme</fullName>
    </recommendedName>
    <alternativeName>
        <fullName evidence="7">ATP:glutamine synthetase adenylyltransferase</fullName>
    </alternativeName>
    <alternativeName>
        <fullName evidence="7">ATase</fullName>
    </alternativeName>
    <domain>
        <recommendedName>
            <fullName evidence="7">Glutamine synthetase adenylyl-L-tyrosine phosphorylase</fullName>
            <ecNumber evidence="7">2.7.7.89</ecNumber>
        </recommendedName>
        <alternativeName>
            <fullName evidence="7">Adenylyl removase</fullName>
            <shortName evidence="7">AR</shortName>
            <shortName evidence="7">AT-N</shortName>
        </alternativeName>
    </domain>
    <domain>
        <recommendedName>
            <fullName evidence="7">Glutamine synthetase adenylyl transferase</fullName>
            <ecNumber evidence="7">2.7.7.42</ecNumber>
        </recommendedName>
        <alternativeName>
            <fullName evidence="7">Adenylyl transferase</fullName>
            <shortName evidence="7">AT</shortName>
            <shortName evidence="7">AT-C</shortName>
        </alternativeName>
    </domain>
</protein>
<feature type="domain" description="PII-uridylyltransferase/Glutamine-synthetase adenylyltransferase" evidence="9">
    <location>
        <begin position="895"/>
        <end position="985"/>
    </location>
</feature>
<dbReference type="HAMAP" id="MF_00802">
    <property type="entry name" value="GlnE"/>
    <property type="match status" value="1"/>
</dbReference>
<proteinExistence type="inferred from homology"/>
<dbReference type="EC" id="2.7.7.42" evidence="7"/>
<comment type="function">
    <text evidence="7">Involved in the regulation of glutamine synthetase GlnA, a key enzyme in the process to assimilate ammonia. When cellular nitrogen levels are high, the C-terminal adenylyl transferase (AT) inactivates GlnA by covalent transfer of an adenylyl group from ATP to specific tyrosine residue of GlnA, thus reducing its activity. Conversely, when nitrogen levels are low, the N-terminal adenylyl removase (AR) activates GlnA by removing the adenylyl group by phosphorolysis, increasing its activity. The regulatory region of GlnE binds the signal transduction protein PII (GlnB) which indicates the nitrogen status of the cell.</text>
</comment>
<dbReference type="GO" id="GO:0005829">
    <property type="term" value="C:cytosol"/>
    <property type="evidence" value="ECO:0007669"/>
    <property type="project" value="TreeGrafter"/>
</dbReference>
<dbReference type="GO" id="GO:0008882">
    <property type="term" value="F:[glutamate-ammonia-ligase] adenylyltransferase activity"/>
    <property type="evidence" value="ECO:0007669"/>
    <property type="project" value="UniProtKB-UniRule"/>
</dbReference>
<dbReference type="Proteomes" id="UP000242642">
    <property type="component" value="Unassembled WGS sequence"/>
</dbReference>
<feature type="domain" description="PII-uridylyltransferase/Glutamine-synthetase adenylyltransferase" evidence="9">
    <location>
        <begin position="327"/>
        <end position="466"/>
    </location>
</feature>
<keyword evidence="1 7" id="KW-0808">Transferase</keyword>
<dbReference type="FunFam" id="3.30.460.10:FF:000009">
    <property type="entry name" value="Bifunctional glutamine synthetase adenylyltransferase/adenylyl-removing enzyme"/>
    <property type="match status" value="1"/>
</dbReference>
<dbReference type="GO" id="GO:0000287">
    <property type="term" value="F:magnesium ion binding"/>
    <property type="evidence" value="ECO:0007669"/>
    <property type="project" value="UniProtKB-UniRule"/>
</dbReference>
<keyword evidence="3 7" id="KW-0547">Nucleotide-binding</keyword>
<keyword evidence="10" id="KW-0436">Ligase</keyword>
<dbReference type="RefSeq" id="WP_093321363.1">
    <property type="nucleotide sequence ID" value="NZ_FOHV01000026.1"/>
</dbReference>
<dbReference type="Gene3D" id="3.30.460.10">
    <property type="entry name" value="Beta Polymerase, domain 2"/>
    <property type="match status" value="2"/>
</dbReference>
<dbReference type="InterPro" id="IPR023057">
    <property type="entry name" value="GlnE"/>
</dbReference>
<keyword evidence="2 7" id="KW-0548">Nucleotidyltransferase</keyword>
<comment type="cofactor">
    <cofactor evidence="7">
        <name>Mg(2+)</name>
        <dbReference type="ChEBI" id="CHEBI:18420"/>
    </cofactor>
</comment>
<dbReference type="CDD" id="cd05401">
    <property type="entry name" value="NT_GlnE_GlnD_like"/>
    <property type="match status" value="1"/>
</dbReference>
<keyword evidence="11" id="KW-1185">Reference proteome</keyword>
<evidence type="ECO:0000259" key="8">
    <source>
        <dbReference type="Pfam" id="PF03710"/>
    </source>
</evidence>
<dbReference type="Gene3D" id="1.20.120.1510">
    <property type="match status" value="1"/>
</dbReference>